<dbReference type="InterPro" id="IPR013783">
    <property type="entry name" value="Ig-like_fold"/>
</dbReference>
<dbReference type="Gene3D" id="2.60.40.10">
    <property type="entry name" value="Immunoglobulins"/>
    <property type="match status" value="1"/>
</dbReference>
<name>A0A4Q4L4Z8_9PSED</name>
<gene>
    <name evidence="1" type="ORF">EVS84_13040</name>
</gene>
<accession>A0A4Q4L4Z8</accession>
<evidence type="ECO:0000313" key="2">
    <source>
        <dbReference type="Proteomes" id="UP000291107"/>
    </source>
</evidence>
<sequence>MSVIKQRKRKTVALSQPRLPNATKPVVGANYGVPKHAYDLQPRGLRVDIDPPPSGLIVEGDRVHLVVNGKRAEGSKVITKEEENQVITLYLPKGLLLPERVNDFYYYVERPSGNHSQSDPPQKLLYNAIRPGKEDTTPGDGAHSRLKITLPNDVVKDGIDAERAKQGVLVSLSYPYCRAHDAIWLNCNGVDVPHVVTESEAPAIPSDTPTTIAVLVEEAIFLRAGDSPRFVFSYTVIDQLGNGPDTDSPYSGQELIDVHVEEDRFAKPILREKLDDPTDEPDIELGKLKDDPLKIVIAPTDARFVAGYKVTAFYTVTRPDDSTVNDKQTKTVEVDQFGQKKLVVIEVPNEMVNIAGSTVSVFYEVRQPDKGDGSPGDLVGVSNTTTANVVGAGVAPTIKSIIGSPSNVEIPDGGITVDTAVTLSGVAAKGQTVEVFDGVTLKGSDTADATTGVWTVQVTGLSVAAHSFTAKANDKTSAAWTLTVTAATAPTITSVKDSKGQDITNGGVTVDTAVTLSGVAAKGQTVEVFDGVTLKGSDTADATAGVWTVQVTGLSVAAHSFTAKANDKTSAAWTLTVAAATAPTITSVKDSKGQDITNGGITVDTAVTLSGAAAKGQTVEVFDGVTLKGSDTADATTGVWTVQVTGLGVAAHSFTAKAIGQTSAAWSLTVTTATAPTITSVKDSKGQDITNGGVTVDTAVTLSGVAAKGQKIDIRDNDKFGVEVVADATSGEWKLPVTGLTEEKHSFVAKAKYGAGQSSAERELTVTAEVIPTIDLIRDSIRDNIAHGETTTDTSLIFSGIASKGQIVRLYDGIIEITSDIYVQSDGTWSHKIEGLTLKLHSITAKGHYGSGAVSAPPRDFIVADHIEENFDKTPPQELLLKGETIVTPILTIERTVEKYPHLGRSTGVRPAIRPTTGQIDGNVYYLSVSGYLQSESYLRFKTHYKKISFWIDFLTPDSLTYWDVALVLDNKIVKNLYMETSNGTRRFYEATSSAPFDGMFASIRTNSLVTITFDHIRLYPN</sequence>
<proteinExistence type="predicted"/>
<dbReference type="RefSeq" id="WP_129998659.1">
    <property type="nucleotide sequence ID" value="NZ_SEUB01000004.1"/>
</dbReference>
<comment type="caution">
    <text evidence="1">The sequence shown here is derived from an EMBL/GenBank/DDBJ whole genome shotgun (WGS) entry which is preliminary data.</text>
</comment>
<organism evidence="1 2">
    <name type="scientific">Pseudomonas koreensis</name>
    <dbReference type="NCBI Taxonomy" id="198620"/>
    <lineage>
        <taxon>Bacteria</taxon>
        <taxon>Pseudomonadati</taxon>
        <taxon>Pseudomonadota</taxon>
        <taxon>Gammaproteobacteria</taxon>
        <taxon>Pseudomonadales</taxon>
        <taxon>Pseudomonadaceae</taxon>
        <taxon>Pseudomonas</taxon>
    </lineage>
</organism>
<dbReference type="EMBL" id="SEUB01000004">
    <property type="protein sequence ID" value="RYM42066.1"/>
    <property type="molecule type" value="Genomic_DNA"/>
</dbReference>
<dbReference type="AlphaFoldDB" id="A0A4Q4L4Z8"/>
<dbReference type="Proteomes" id="UP000291107">
    <property type="component" value="Unassembled WGS sequence"/>
</dbReference>
<evidence type="ECO:0008006" key="3">
    <source>
        <dbReference type="Google" id="ProtNLM"/>
    </source>
</evidence>
<protein>
    <recommendedName>
        <fullName evidence="3">Ig-like domain repeat protein</fullName>
    </recommendedName>
</protein>
<reference evidence="1 2" key="1">
    <citation type="submission" date="2019-02" db="EMBL/GenBank/DDBJ databases">
        <title>Genome of Pseudomonas korensis isolated from heavy metal contaminated environment.</title>
        <authorList>
            <person name="Ayangbenro A.S."/>
            <person name="Babalola O."/>
        </authorList>
    </citation>
    <scope>NUCLEOTIDE SEQUENCE [LARGE SCALE GENOMIC DNA]</scope>
    <source>
        <strain evidence="1 2">AB36</strain>
    </source>
</reference>
<evidence type="ECO:0000313" key="1">
    <source>
        <dbReference type="EMBL" id="RYM42066.1"/>
    </source>
</evidence>